<dbReference type="PANTHER" id="PTHR10000">
    <property type="entry name" value="PHOSPHOSERINE PHOSPHATASE"/>
    <property type="match status" value="1"/>
</dbReference>
<dbReference type="RefSeq" id="WP_330484943.1">
    <property type="nucleotide sequence ID" value="NZ_JAZBJZ010000081.1"/>
</dbReference>
<dbReference type="EC" id="3.1.3.-" evidence="1"/>
<dbReference type="PANTHER" id="PTHR10000:SF8">
    <property type="entry name" value="HAD SUPERFAMILY HYDROLASE-LIKE, TYPE 3"/>
    <property type="match status" value="1"/>
</dbReference>
<accession>A0AAW9Q032</accession>
<proteinExistence type="predicted"/>
<dbReference type="Gene3D" id="3.30.1240.10">
    <property type="match status" value="1"/>
</dbReference>
<dbReference type="NCBIfam" id="TIGR00099">
    <property type="entry name" value="Cof-subfamily"/>
    <property type="match status" value="1"/>
</dbReference>
<comment type="caution">
    <text evidence="1">The sequence shown here is derived from an EMBL/GenBank/DDBJ whole genome shotgun (WGS) entry which is preliminary data.</text>
</comment>
<dbReference type="GO" id="GO:0005829">
    <property type="term" value="C:cytosol"/>
    <property type="evidence" value="ECO:0007669"/>
    <property type="project" value="TreeGrafter"/>
</dbReference>
<dbReference type="CDD" id="cd07516">
    <property type="entry name" value="HAD_Pase"/>
    <property type="match status" value="1"/>
</dbReference>
<dbReference type="NCBIfam" id="TIGR01484">
    <property type="entry name" value="HAD-SF-IIB"/>
    <property type="match status" value="1"/>
</dbReference>
<dbReference type="SFLD" id="SFLDG01140">
    <property type="entry name" value="C2.B:_Phosphomannomutase_and_P"/>
    <property type="match status" value="1"/>
</dbReference>
<dbReference type="GO" id="GO:0016791">
    <property type="term" value="F:phosphatase activity"/>
    <property type="evidence" value="ECO:0007669"/>
    <property type="project" value="TreeGrafter"/>
</dbReference>
<gene>
    <name evidence="1" type="ORF">V2H45_17355</name>
</gene>
<dbReference type="InterPro" id="IPR006379">
    <property type="entry name" value="HAD-SF_hydro_IIB"/>
</dbReference>
<protein>
    <submittedName>
        <fullName evidence="1">Cof-type HAD-IIB family hydrolase</fullName>
        <ecNumber evidence="1">3.1.3.-</ecNumber>
    </submittedName>
</protein>
<evidence type="ECO:0000313" key="2">
    <source>
        <dbReference type="Proteomes" id="UP001333818"/>
    </source>
</evidence>
<sequence>MMNQTISTQSSKISLLLADVDGTLVTKEKILTARAHAAVHKLWDAGISFAITSGRPPLGMKMIVDALKLTEPIAAFNGGLFIYPDFSTLEENVLPANIVQDVVQTIAAHDLDVWIYRGKDWFVRERHGPHVDREEWTVKFPPKVVSSYDDLLNNVVKIVGVSDDLEAVAKCETDVQQAFSPHVHCQAGASSSGGEQISAARSQPYYLDVTHPRANKGAVVDRLSQLLGIPRQEIATIGDMPNDVPMFERSGLSIAMGNASTDVQKQAQYVTTSYEEEGFANAVERFILGDRHGASNAKFQSSSTY</sequence>
<dbReference type="InterPro" id="IPR023214">
    <property type="entry name" value="HAD_sf"/>
</dbReference>
<keyword evidence="1" id="KW-0378">Hydrolase</keyword>
<name>A0AAW9Q032_9CYAN</name>
<organism evidence="1 2">
    <name type="scientific">Tumidithrix elongata BACA0141</name>
    <dbReference type="NCBI Taxonomy" id="2716417"/>
    <lineage>
        <taxon>Bacteria</taxon>
        <taxon>Bacillati</taxon>
        <taxon>Cyanobacteriota</taxon>
        <taxon>Cyanophyceae</taxon>
        <taxon>Pseudanabaenales</taxon>
        <taxon>Pseudanabaenaceae</taxon>
        <taxon>Tumidithrix</taxon>
        <taxon>Tumidithrix elongata</taxon>
    </lineage>
</organism>
<dbReference type="SUPFAM" id="SSF56784">
    <property type="entry name" value="HAD-like"/>
    <property type="match status" value="1"/>
</dbReference>
<dbReference type="Pfam" id="PF08282">
    <property type="entry name" value="Hydrolase_3"/>
    <property type="match status" value="1"/>
</dbReference>
<keyword evidence="2" id="KW-1185">Reference proteome</keyword>
<dbReference type="EMBL" id="JAZBJZ010000081">
    <property type="protein sequence ID" value="MEE3718511.1"/>
    <property type="molecule type" value="Genomic_DNA"/>
</dbReference>
<dbReference type="SFLD" id="SFLDS00003">
    <property type="entry name" value="Haloacid_Dehalogenase"/>
    <property type="match status" value="1"/>
</dbReference>
<evidence type="ECO:0000313" key="1">
    <source>
        <dbReference type="EMBL" id="MEE3718511.1"/>
    </source>
</evidence>
<dbReference type="Gene3D" id="3.40.50.1000">
    <property type="entry name" value="HAD superfamily/HAD-like"/>
    <property type="match status" value="1"/>
</dbReference>
<dbReference type="PROSITE" id="PS01228">
    <property type="entry name" value="COF_1"/>
    <property type="match status" value="1"/>
</dbReference>
<dbReference type="InterPro" id="IPR000150">
    <property type="entry name" value="Cof"/>
</dbReference>
<dbReference type="Proteomes" id="UP001333818">
    <property type="component" value="Unassembled WGS sequence"/>
</dbReference>
<dbReference type="InterPro" id="IPR036412">
    <property type="entry name" value="HAD-like_sf"/>
</dbReference>
<dbReference type="GO" id="GO:0000287">
    <property type="term" value="F:magnesium ion binding"/>
    <property type="evidence" value="ECO:0007669"/>
    <property type="project" value="TreeGrafter"/>
</dbReference>
<dbReference type="AlphaFoldDB" id="A0AAW9Q032"/>
<reference evidence="1" key="1">
    <citation type="submission" date="2024-01" db="EMBL/GenBank/DDBJ databases">
        <title>Bank of Algae and Cyanobacteria of the Azores (BACA) strain genomes.</title>
        <authorList>
            <person name="Luz R."/>
            <person name="Cordeiro R."/>
            <person name="Fonseca A."/>
            <person name="Goncalves V."/>
        </authorList>
    </citation>
    <scope>NUCLEOTIDE SEQUENCE</scope>
    <source>
        <strain evidence="1">BACA0141</strain>
    </source>
</reference>